<dbReference type="InterPro" id="IPR010690">
    <property type="entry name" value="YqfD"/>
</dbReference>
<name>A0A840QRG4_9BACI</name>
<gene>
    <name evidence="2" type="ORF">HNQ41_002129</name>
</gene>
<evidence type="ECO:0000256" key="1">
    <source>
        <dbReference type="SAM" id="Phobius"/>
    </source>
</evidence>
<reference evidence="2 3" key="1">
    <citation type="submission" date="2020-08" db="EMBL/GenBank/DDBJ databases">
        <title>Genomic Encyclopedia of Type Strains, Phase IV (KMG-IV): sequencing the most valuable type-strain genomes for metagenomic binning, comparative biology and taxonomic classification.</title>
        <authorList>
            <person name="Goeker M."/>
        </authorList>
    </citation>
    <scope>NUCLEOTIDE SEQUENCE [LARGE SCALE GENOMIC DNA]</scope>
    <source>
        <strain evidence="2 3">DSM 24696</strain>
    </source>
</reference>
<organism evidence="2 3">
    <name type="scientific">Texcoconibacillus texcoconensis</name>
    <dbReference type="NCBI Taxonomy" id="1095777"/>
    <lineage>
        <taxon>Bacteria</taxon>
        <taxon>Bacillati</taxon>
        <taxon>Bacillota</taxon>
        <taxon>Bacilli</taxon>
        <taxon>Bacillales</taxon>
        <taxon>Bacillaceae</taxon>
        <taxon>Texcoconibacillus</taxon>
    </lineage>
</organism>
<comment type="caution">
    <text evidence="2">The sequence shown here is derived from an EMBL/GenBank/DDBJ whole genome shotgun (WGS) entry which is preliminary data.</text>
</comment>
<evidence type="ECO:0000313" key="2">
    <source>
        <dbReference type="EMBL" id="MBB5173939.1"/>
    </source>
</evidence>
<proteinExistence type="predicted"/>
<dbReference type="Pfam" id="PF06898">
    <property type="entry name" value="YqfD"/>
    <property type="match status" value="1"/>
</dbReference>
<protein>
    <recommendedName>
        <fullName evidence="4">Sporulation protein YqfD</fullName>
    </recommendedName>
</protein>
<keyword evidence="1" id="KW-0812">Transmembrane</keyword>
<feature type="transmembrane region" description="Helical" evidence="1">
    <location>
        <begin position="84"/>
        <end position="105"/>
    </location>
</feature>
<dbReference type="EMBL" id="JACHHB010000009">
    <property type="protein sequence ID" value="MBB5173939.1"/>
    <property type="molecule type" value="Genomic_DNA"/>
</dbReference>
<accession>A0A840QRG4</accession>
<dbReference type="PIRSF" id="PIRSF029895">
    <property type="entry name" value="SpoIV"/>
    <property type="match status" value="1"/>
</dbReference>
<sequence>MNEVIGYVRIEIKGEVPEQFINECQNRGIVLWDLENDKNGTISADILTTNVKDVRWVAKKTGCKFRFLERHGGPFFVRRVMKRYGFVAGIGLFFAVLWFLSNLVWNVEIEGATPELEHELRLTIEELGVRPGVLQSRLPSPEELQSIVSAEVSEATWIGVNVRGTTYQFQVVQKELAEPHEDAAPRHLVANRDAVVHDIFVEHGEAQVKEDDYVEKGDVLISGLIGNEENQQQVAATGSVEGEIWYETKVTVPLERTYEVIEDEPQVHHRLLLGSLRVPLWGIREPEAENIKQEVDQSNWKLFGYDLPFGYEQKRMYETENYTQSYEEKEAVEVAKEFAKEEIFDHVDVDAEIKDEKVLHHEVENGKVKVNIHYEMIEEIVEEQPIVQGD</sequence>
<evidence type="ECO:0008006" key="4">
    <source>
        <dbReference type="Google" id="ProtNLM"/>
    </source>
</evidence>
<keyword evidence="1" id="KW-1133">Transmembrane helix</keyword>
<keyword evidence="1" id="KW-0472">Membrane</keyword>
<dbReference type="NCBIfam" id="TIGR02876">
    <property type="entry name" value="spore_yqfD"/>
    <property type="match status" value="1"/>
</dbReference>
<dbReference type="Proteomes" id="UP000551878">
    <property type="component" value="Unassembled WGS sequence"/>
</dbReference>
<dbReference type="AlphaFoldDB" id="A0A840QRG4"/>
<evidence type="ECO:0000313" key="3">
    <source>
        <dbReference type="Proteomes" id="UP000551878"/>
    </source>
</evidence>
<keyword evidence="3" id="KW-1185">Reference proteome</keyword>